<evidence type="ECO:0000313" key="2">
    <source>
        <dbReference type="Proteomes" id="UP000030151"/>
    </source>
</evidence>
<dbReference type="InterPro" id="IPR023214">
    <property type="entry name" value="HAD_sf"/>
</dbReference>
<sequence>MNLNLSASLNAARLLFKPSMCLPHHTVSTFNDLPIPLDKGLRSNGYKSDIRAVVLDKDDCFAYPDAKEVYEPYKKRFDSLKEAYPGRKLLVVSNTSGATSWDKDLKQAAEVERGTGVHVLPHAVKKPGCGSEIMEYFRQHPETGVTDPSHIAVVGDRLTTDMMLANMMGSWGFWIKDGVVPMQQKSIFSKMERNLAVFLADYRGLQPPRPHGRVSEF</sequence>
<dbReference type="NCBIfam" id="TIGR01668">
    <property type="entry name" value="YqeG_hyp_ppase"/>
    <property type="match status" value="1"/>
</dbReference>
<dbReference type="GO" id="GO:0008962">
    <property type="term" value="F:phosphatidylglycerophosphatase activity"/>
    <property type="evidence" value="ECO:0007669"/>
    <property type="project" value="InterPro"/>
</dbReference>
<proteinExistence type="predicted"/>
<dbReference type="EMBL" id="JELW01000027">
    <property type="protein sequence ID" value="EXU98382.1"/>
    <property type="molecule type" value="Genomic_DNA"/>
</dbReference>
<dbReference type="FunFam" id="3.40.50.1000:FF:000165">
    <property type="entry name" value="HAD superfamily phosphatase"/>
    <property type="match status" value="1"/>
</dbReference>
<dbReference type="Gene3D" id="3.40.50.1000">
    <property type="entry name" value="HAD superfamily/HAD-like"/>
    <property type="match status" value="1"/>
</dbReference>
<dbReference type="InterPro" id="IPR010021">
    <property type="entry name" value="PGPP1/Gep4"/>
</dbReference>
<dbReference type="Proteomes" id="UP000030151">
    <property type="component" value="Unassembled WGS sequence"/>
</dbReference>
<dbReference type="AlphaFoldDB" id="A0A0A1US65"/>
<dbReference type="SUPFAM" id="SSF56784">
    <property type="entry name" value="HAD-like"/>
    <property type="match status" value="1"/>
</dbReference>
<dbReference type="HOGENOM" id="CLU_056221_3_2_1"/>
<evidence type="ECO:0000313" key="1">
    <source>
        <dbReference type="EMBL" id="EXU98382.1"/>
    </source>
</evidence>
<dbReference type="InterPro" id="IPR027706">
    <property type="entry name" value="PGP_Pase"/>
</dbReference>
<organism evidence="1 2">
    <name type="scientific">Metarhizium robertsii</name>
    <dbReference type="NCBI Taxonomy" id="568076"/>
    <lineage>
        <taxon>Eukaryota</taxon>
        <taxon>Fungi</taxon>
        <taxon>Dikarya</taxon>
        <taxon>Ascomycota</taxon>
        <taxon>Pezizomycotina</taxon>
        <taxon>Sordariomycetes</taxon>
        <taxon>Hypocreomycetidae</taxon>
        <taxon>Hypocreales</taxon>
        <taxon>Clavicipitaceae</taxon>
        <taxon>Metarhizium</taxon>
    </lineage>
</organism>
<accession>A0A0A1US65</accession>
<comment type="caution">
    <text evidence="1">The sequence shown here is derived from an EMBL/GenBank/DDBJ whole genome shotgun (WGS) entry which is preliminary data.</text>
</comment>
<dbReference type="OrthoDB" id="198652at2759"/>
<dbReference type="eggNOG" id="KOG2961">
    <property type="taxonomic scope" value="Eukaryota"/>
</dbReference>
<dbReference type="Pfam" id="PF09419">
    <property type="entry name" value="PGP_phosphatase"/>
    <property type="match status" value="1"/>
</dbReference>
<reference evidence="1 2" key="1">
    <citation type="submission" date="2014-02" db="EMBL/GenBank/DDBJ databases">
        <title>The genome sequence of the entomopathogenic fungus Metarhizium robertsii ARSEF 2575.</title>
        <authorList>
            <person name="Giuliano Garisto Donzelli B."/>
            <person name="Roe B.A."/>
            <person name="Macmil S.L."/>
            <person name="Krasnoff S.B."/>
            <person name="Gibson D.M."/>
        </authorList>
    </citation>
    <scope>NUCLEOTIDE SEQUENCE [LARGE SCALE GENOMIC DNA]</scope>
    <source>
        <strain evidence="1 2">ARSEF 2575</strain>
    </source>
</reference>
<name>A0A0A1US65_9HYPO</name>
<gene>
    <name evidence="1" type="ORF">X797_008559</name>
</gene>
<protein>
    <submittedName>
        <fullName evidence="1">Mitochondrial PGP phosphatase</fullName>
    </submittedName>
</protein>
<dbReference type="InterPro" id="IPR036412">
    <property type="entry name" value="HAD-like_sf"/>
</dbReference>